<sequence>MKSDIIGTTLTQRFEVQTWKAPREPVVLSDLWNEKKVLIKLFRRFGCPLCRLEAAKLSKYKDEFEKLDIKVVGVGFDELGLEEWTEGEYWKFDLFMDPEYSIYKNLELSRYGWVKGILTCLGSQEQRASQLARKEKVGGNMTVGDGFQLGGCLVVEKGGKVTYAFQQEGYADYPLLLEIIESCGGDPSVIDKEDDVISRSCATGSCKL</sequence>
<proteinExistence type="predicted"/>
<gene>
    <name evidence="1" type="ORF">DSO57_1034298</name>
</gene>
<keyword evidence="2" id="KW-1185">Reference proteome</keyword>
<organism evidence="1 2">
    <name type="scientific">Entomophthora muscae</name>
    <dbReference type="NCBI Taxonomy" id="34485"/>
    <lineage>
        <taxon>Eukaryota</taxon>
        <taxon>Fungi</taxon>
        <taxon>Fungi incertae sedis</taxon>
        <taxon>Zoopagomycota</taxon>
        <taxon>Entomophthoromycotina</taxon>
        <taxon>Entomophthoromycetes</taxon>
        <taxon>Entomophthorales</taxon>
        <taxon>Entomophthoraceae</taxon>
        <taxon>Entomophthora</taxon>
    </lineage>
</organism>
<reference evidence="1" key="1">
    <citation type="submission" date="2022-04" db="EMBL/GenBank/DDBJ databases">
        <title>Genome of the entomopathogenic fungus Entomophthora muscae.</title>
        <authorList>
            <person name="Elya C."/>
            <person name="Lovett B.R."/>
            <person name="Lee E."/>
            <person name="Macias A.M."/>
            <person name="Hajek A.E."/>
            <person name="De Bivort B.L."/>
            <person name="Kasson M.T."/>
            <person name="De Fine Licht H.H."/>
            <person name="Stajich J.E."/>
        </authorList>
    </citation>
    <scope>NUCLEOTIDE SEQUENCE</scope>
    <source>
        <strain evidence="1">Berkeley</strain>
    </source>
</reference>
<evidence type="ECO:0000313" key="2">
    <source>
        <dbReference type="Proteomes" id="UP001165960"/>
    </source>
</evidence>
<evidence type="ECO:0000313" key="1">
    <source>
        <dbReference type="EMBL" id="KAJ9056326.1"/>
    </source>
</evidence>
<dbReference type="EMBL" id="QTSX02005963">
    <property type="protein sequence ID" value="KAJ9056326.1"/>
    <property type="molecule type" value="Genomic_DNA"/>
</dbReference>
<dbReference type="Proteomes" id="UP001165960">
    <property type="component" value="Unassembled WGS sequence"/>
</dbReference>
<name>A0ACC2S1S6_9FUNG</name>
<comment type="caution">
    <text evidence="1">The sequence shown here is derived from an EMBL/GenBank/DDBJ whole genome shotgun (WGS) entry which is preliminary data.</text>
</comment>
<accession>A0ACC2S1S6</accession>
<protein>
    <submittedName>
        <fullName evidence="1">Uncharacterized protein</fullName>
    </submittedName>
</protein>